<dbReference type="PANTHER" id="PTHR30106:SF2">
    <property type="entry name" value="UPF0324 INNER MEMBRANE PROTEIN YEIH"/>
    <property type="match status" value="1"/>
</dbReference>
<keyword evidence="6 7" id="KW-0472">Membrane</keyword>
<organism evidence="8 9">
    <name type="scientific">Brevibacterium celere</name>
    <dbReference type="NCBI Taxonomy" id="225845"/>
    <lineage>
        <taxon>Bacteria</taxon>
        <taxon>Bacillati</taxon>
        <taxon>Actinomycetota</taxon>
        <taxon>Actinomycetes</taxon>
        <taxon>Micrococcales</taxon>
        <taxon>Brevibacteriaceae</taxon>
        <taxon>Brevibacterium</taxon>
    </lineage>
</organism>
<evidence type="ECO:0000256" key="6">
    <source>
        <dbReference type="ARBA" id="ARBA00023136"/>
    </source>
</evidence>
<comment type="subcellular location">
    <subcellularLocation>
        <location evidence="1">Cell membrane</location>
        <topology evidence="1">Multi-pass membrane protein</topology>
    </subcellularLocation>
</comment>
<evidence type="ECO:0000256" key="5">
    <source>
        <dbReference type="ARBA" id="ARBA00022989"/>
    </source>
</evidence>
<evidence type="ECO:0000256" key="4">
    <source>
        <dbReference type="ARBA" id="ARBA00022692"/>
    </source>
</evidence>
<sequence>MGCDGIAVYRVLARPDRLESMERVSRLLPGLGLAAAAAAIAWPVSLIVPALSPLLVAIVLGIVMGNAVPELPRRFQPGLAVAAKPLLRIGIVALGAQVVLGQILDLGWLVLVLAATVAAAGILVSLGLARLFRVDTGLALLVGCGFGICGAAAVAGVESTVRAKKEDVAAAIGLVVLFGTLMIAVIPGLSAALGLSPAAAGMWGGASTHEVAQVVAIGGILGPAALQIAVLVKLARVIMLAPTVAGLGLAMRLLERRTARAHAAVTGAAGGDSTDSAPAARPPLIPLFVLGFLAMAGLRTAGLLPEVAVTGLSWVQTACLAMAMFALGRGVQWRSLRDLGPGPLGLAAVVTLAVTLLGLGGALLLT</sequence>
<keyword evidence="9" id="KW-1185">Reference proteome</keyword>
<keyword evidence="5 7" id="KW-1133">Transmembrane helix</keyword>
<dbReference type="Pfam" id="PF03601">
    <property type="entry name" value="Cons_hypoth698"/>
    <property type="match status" value="1"/>
</dbReference>
<feature type="transmembrane region" description="Helical" evidence="7">
    <location>
        <begin position="311"/>
        <end position="331"/>
    </location>
</feature>
<evidence type="ECO:0000313" key="8">
    <source>
        <dbReference type="EMBL" id="RBP72124.1"/>
    </source>
</evidence>
<dbReference type="Proteomes" id="UP000253509">
    <property type="component" value="Unassembled WGS sequence"/>
</dbReference>
<dbReference type="PANTHER" id="PTHR30106">
    <property type="entry name" value="INNER MEMBRANE PROTEIN YEIH-RELATED"/>
    <property type="match status" value="1"/>
</dbReference>
<feature type="transmembrane region" description="Helical" evidence="7">
    <location>
        <begin position="343"/>
        <end position="365"/>
    </location>
</feature>
<evidence type="ECO:0000256" key="2">
    <source>
        <dbReference type="ARBA" id="ARBA00007977"/>
    </source>
</evidence>
<feature type="transmembrane region" description="Helical" evidence="7">
    <location>
        <begin position="211"/>
        <end position="231"/>
    </location>
</feature>
<keyword evidence="3" id="KW-1003">Cell membrane</keyword>
<feature type="transmembrane region" description="Helical" evidence="7">
    <location>
        <begin position="138"/>
        <end position="157"/>
    </location>
</feature>
<reference evidence="8 9" key="1">
    <citation type="submission" date="2018-06" db="EMBL/GenBank/DDBJ databases">
        <title>Freshwater and sediment microbial communities from various areas in North America, analyzing microbe dynamics in response to fracking.</title>
        <authorList>
            <person name="Lamendella R."/>
        </authorList>
    </citation>
    <scope>NUCLEOTIDE SEQUENCE [LARGE SCALE GENOMIC DNA]</scope>
    <source>
        <strain evidence="8 9">3b_TX</strain>
    </source>
</reference>
<dbReference type="EMBL" id="QNSB01000004">
    <property type="protein sequence ID" value="RBP72124.1"/>
    <property type="molecule type" value="Genomic_DNA"/>
</dbReference>
<dbReference type="AlphaFoldDB" id="A0A366IJ28"/>
<evidence type="ECO:0000256" key="3">
    <source>
        <dbReference type="ARBA" id="ARBA00022475"/>
    </source>
</evidence>
<evidence type="ECO:0000256" key="7">
    <source>
        <dbReference type="SAM" id="Phobius"/>
    </source>
</evidence>
<feature type="transmembrane region" description="Helical" evidence="7">
    <location>
        <begin position="169"/>
        <end position="199"/>
    </location>
</feature>
<comment type="similarity">
    <text evidence="2">Belongs to the UPF0324 family.</text>
</comment>
<evidence type="ECO:0000256" key="1">
    <source>
        <dbReference type="ARBA" id="ARBA00004651"/>
    </source>
</evidence>
<accession>A0A366IJ28</accession>
<keyword evidence="4 7" id="KW-0812">Transmembrane</keyword>
<comment type="caution">
    <text evidence="8">The sequence shown here is derived from an EMBL/GenBank/DDBJ whole genome shotgun (WGS) entry which is preliminary data.</text>
</comment>
<feature type="transmembrane region" description="Helical" evidence="7">
    <location>
        <begin position="237"/>
        <end position="254"/>
    </location>
</feature>
<feature type="transmembrane region" description="Helical" evidence="7">
    <location>
        <begin position="50"/>
        <end position="69"/>
    </location>
</feature>
<evidence type="ECO:0000313" key="9">
    <source>
        <dbReference type="Proteomes" id="UP000253509"/>
    </source>
</evidence>
<dbReference type="InterPro" id="IPR018383">
    <property type="entry name" value="UPF0324_pro"/>
</dbReference>
<dbReference type="GO" id="GO:0005886">
    <property type="term" value="C:plasma membrane"/>
    <property type="evidence" value="ECO:0007669"/>
    <property type="project" value="UniProtKB-SubCell"/>
</dbReference>
<name>A0A366IJ28_9MICO</name>
<feature type="transmembrane region" description="Helical" evidence="7">
    <location>
        <begin position="106"/>
        <end position="126"/>
    </location>
</feature>
<gene>
    <name evidence="8" type="ORF">DFO65_10479</name>
</gene>
<protein>
    <submittedName>
        <fullName evidence="8">Putative integral membrane protein (TIGR00698 family)</fullName>
    </submittedName>
</protein>
<proteinExistence type="inferred from homology"/>
<feature type="transmembrane region" description="Helical" evidence="7">
    <location>
        <begin position="284"/>
        <end position="305"/>
    </location>
</feature>
<feature type="transmembrane region" description="Helical" evidence="7">
    <location>
        <begin position="81"/>
        <end position="100"/>
    </location>
</feature>